<evidence type="ECO:0000256" key="5">
    <source>
        <dbReference type="SAM" id="MobiDB-lite"/>
    </source>
</evidence>
<dbReference type="SUPFAM" id="SSF56112">
    <property type="entry name" value="Protein kinase-like (PK-like)"/>
    <property type="match status" value="1"/>
</dbReference>
<dbReference type="AlphaFoldDB" id="A0A5B1CMI1"/>
<dbReference type="EC" id="2.7.11.1" evidence="8"/>
<evidence type="ECO:0000313" key="9">
    <source>
        <dbReference type="Proteomes" id="UP000322699"/>
    </source>
</evidence>
<dbReference type="SMART" id="SM00028">
    <property type="entry name" value="TPR"/>
    <property type="match status" value="3"/>
</dbReference>
<evidence type="ECO:0000256" key="1">
    <source>
        <dbReference type="ARBA" id="ARBA00022679"/>
    </source>
</evidence>
<dbReference type="PANTHER" id="PTHR43289">
    <property type="entry name" value="MITOGEN-ACTIVATED PROTEIN KINASE KINASE KINASE 20-RELATED"/>
    <property type="match status" value="1"/>
</dbReference>
<feature type="transmembrane region" description="Helical" evidence="6">
    <location>
        <begin position="406"/>
        <end position="431"/>
    </location>
</feature>
<dbReference type="PROSITE" id="PS00108">
    <property type="entry name" value="PROTEIN_KINASE_ST"/>
    <property type="match status" value="1"/>
</dbReference>
<dbReference type="OrthoDB" id="6111975at2"/>
<feature type="compositionally biased region" description="Basic and acidic residues" evidence="5">
    <location>
        <begin position="1159"/>
        <end position="1168"/>
    </location>
</feature>
<keyword evidence="9" id="KW-1185">Reference proteome</keyword>
<dbReference type="Gene3D" id="2.60.120.260">
    <property type="entry name" value="Galactose-binding domain-like"/>
    <property type="match status" value="1"/>
</dbReference>
<keyword evidence="2" id="KW-0547">Nucleotide-binding</keyword>
<dbReference type="InterPro" id="IPR019734">
    <property type="entry name" value="TPR_rpt"/>
</dbReference>
<dbReference type="Pfam" id="PF00069">
    <property type="entry name" value="Pkinase"/>
    <property type="match status" value="1"/>
</dbReference>
<dbReference type="PANTHER" id="PTHR43289:SF6">
    <property type="entry name" value="SERINE_THREONINE-PROTEIN KINASE NEKL-3"/>
    <property type="match status" value="1"/>
</dbReference>
<reference evidence="8 9" key="1">
    <citation type="submission" date="2019-08" db="EMBL/GenBank/DDBJ databases">
        <title>Deep-cultivation of Planctomycetes and their phenomic and genomic characterization uncovers novel biology.</title>
        <authorList>
            <person name="Wiegand S."/>
            <person name="Jogler M."/>
            <person name="Boedeker C."/>
            <person name="Pinto D."/>
            <person name="Vollmers J."/>
            <person name="Rivas-Marin E."/>
            <person name="Kohn T."/>
            <person name="Peeters S.H."/>
            <person name="Heuer A."/>
            <person name="Rast P."/>
            <person name="Oberbeckmann S."/>
            <person name="Bunk B."/>
            <person name="Jeske O."/>
            <person name="Meyerdierks A."/>
            <person name="Storesund J.E."/>
            <person name="Kallscheuer N."/>
            <person name="Luecker S."/>
            <person name="Lage O.M."/>
            <person name="Pohl T."/>
            <person name="Merkel B.J."/>
            <person name="Hornburger P."/>
            <person name="Mueller R.-W."/>
            <person name="Bruemmer F."/>
            <person name="Labrenz M."/>
            <person name="Spormann A.M."/>
            <person name="Op Den Camp H."/>
            <person name="Overmann J."/>
            <person name="Amann R."/>
            <person name="Jetten M.S.M."/>
            <person name="Mascher T."/>
            <person name="Medema M.H."/>
            <person name="Devos D.P."/>
            <person name="Kaster A.-K."/>
            <person name="Ovreas L."/>
            <person name="Rohde M."/>
            <person name="Galperin M.Y."/>
            <person name="Jogler C."/>
        </authorList>
    </citation>
    <scope>NUCLEOTIDE SEQUENCE [LARGE SCALE GENOMIC DNA]</scope>
    <source>
        <strain evidence="8 9">LF1</strain>
    </source>
</reference>
<keyword evidence="4" id="KW-0067">ATP-binding</keyword>
<dbReference type="EMBL" id="VRLW01000001">
    <property type="protein sequence ID" value="KAA1260760.1"/>
    <property type="molecule type" value="Genomic_DNA"/>
</dbReference>
<accession>A0A5B1CMI1</accession>
<comment type="caution">
    <text evidence="8">The sequence shown here is derived from an EMBL/GenBank/DDBJ whole genome shotgun (WGS) entry which is preliminary data.</text>
</comment>
<dbReference type="Gene3D" id="1.25.40.10">
    <property type="entry name" value="Tetratricopeptide repeat domain"/>
    <property type="match status" value="2"/>
</dbReference>
<evidence type="ECO:0000259" key="7">
    <source>
        <dbReference type="PROSITE" id="PS50011"/>
    </source>
</evidence>
<dbReference type="InterPro" id="IPR011009">
    <property type="entry name" value="Kinase-like_dom_sf"/>
</dbReference>
<evidence type="ECO:0000256" key="6">
    <source>
        <dbReference type="SAM" id="Phobius"/>
    </source>
</evidence>
<name>A0A5B1CMI1_9BACT</name>
<dbReference type="SUPFAM" id="SSF48452">
    <property type="entry name" value="TPR-like"/>
    <property type="match status" value="2"/>
</dbReference>
<dbReference type="Gene3D" id="3.30.200.20">
    <property type="entry name" value="Phosphorylase Kinase, domain 1"/>
    <property type="match status" value="1"/>
</dbReference>
<protein>
    <submittedName>
        <fullName evidence="8">Serine/threonine-protein kinase PknD</fullName>
        <ecNumber evidence="8">2.7.11.1</ecNumber>
    </submittedName>
</protein>
<dbReference type="CDD" id="cd14014">
    <property type="entry name" value="STKc_PknB_like"/>
    <property type="match status" value="1"/>
</dbReference>
<dbReference type="GO" id="GO:0005524">
    <property type="term" value="F:ATP binding"/>
    <property type="evidence" value="ECO:0007669"/>
    <property type="project" value="UniProtKB-KW"/>
</dbReference>
<dbReference type="RefSeq" id="WP_068258449.1">
    <property type="nucleotide sequence ID" value="NZ_LWSK01000005.1"/>
</dbReference>
<dbReference type="Gene3D" id="1.10.510.10">
    <property type="entry name" value="Transferase(Phosphotransferase) domain 1"/>
    <property type="match status" value="1"/>
</dbReference>
<dbReference type="InterPro" id="IPR008271">
    <property type="entry name" value="Ser/Thr_kinase_AS"/>
</dbReference>
<keyword evidence="6" id="KW-1133">Transmembrane helix</keyword>
<dbReference type="Proteomes" id="UP000322699">
    <property type="component" value="Unassembled WGS sequence"/>
</dbReference>
<feature type="region of interest" description="Disordered" evidence="5">
    <location>
        <begin position="1154"/>
        <end position="1178"/>
    </location>
</feature>
<feature type="domain" description="Protein kinase" evidence="7">
    <location>
        <begin position="91"/>
        <end position="381"/>
    </location>
</feature>
<proteinExistence type="predicted"/>
<evidence type="ECO:0000256" key="2">
    <source>
        <dbReference type="ARBA" id="ARBA00022741"/>
    </source>
</evidence>
<organism evidence="8 9">
    <name type="scientific">Rubripirellula obstinata</name>
    <dbReference type="NCBI Taxonomy" id="406547"/>
    <lineage>
        <taxon>Bacteria</taxon>
        <taxon>Pseudomonadati</taxon>
        <taxon>Planctomycetota</taxon>
        <taxon>Planctomycetia</taxon>
        <taxon>Pirellulales</taxon>
        <taxon>Pirellulaceae</taxon>
        <taxon>Rubripirellula</taxon>
    </lineage>
</organism>
<sequence>MKHDQTQQIAEAIFLEAVEMPADAQAAFIASKCGDDPKLKAIVESLLLADAAAGDDDFLASKFLNSPNLDEGNSANTTPPSNASASEADRFEILMVHDRGGLGEVLLARDRQLGRDVAVKQILHKWQGHQEAGARFLQEAEVTGRLEHPGVVPVYAMGTWPDGRPFYAMRFIEGKTLKQVIHDHREAGNTVAQLRGLLNRFIDVCNTIEYAHSRRIIHRDIKPSNIMVGPYGETLVVDWGLAKMLESDFDDSLTAQFIEQLGEDRVKSESSRTRIGGAVGTPQYMSPEQASGKLDSMGTRTDVYLLGATLYQILTGKPPHNEESIAKLIDRVKQGILIPPRQIDASIPATLEAICLKAMETDSIDRYASASELSQDIEHWLADEPVSVFTDPIASRMGRWIRKNRTLAMSGGVAATLLTMSLVSGSILWSYQQARNFKLEKERTAKANQLLASQTQRLTETRESAESAWQMSSREIAADRLDSAVAILRRAKKTLSSNDTAATSTVPQDSQLKEQKERITARLQRLEKLTDFYQQSELGQQYNVMSRDTEGIMASTAALKSLGVWDKPDWWMHLPQQDLNPDRRDRLRWDVYQTWLMLDGMLIKTIGTRLFGVMQEGGGGRLLRALRRMQSGAGIEEAEAAIVVSDRIDYFRQSESARWYRGIARYRTRTGRRIKAEDLLTPRNAPDAQKMGVLCLISAMDPSFRVVFRDYKNQDPILAGRDLFQRSASLRPDHYWTQLNLGQMQYFIASRETEPSWLSYQPAIQTMGRCIAINPKSCFAFADRSSLFRFQYEAIEKELDSADDSEGNRIRLQEQQKELLLWSIQDAQTAYRLAKDHAWVGWTYGMSLATAGQHDEARKLFLEASTKTFPLLESADSKLIAADDIRGRQEAAEYTAKQIQQNPDQLQLRTLLASICLNQQKLDDAMEHIEVSLASPDASAHAYAVRGMLRVDREDIDGAMEDFKAAGDKDASHVWAVYGLAVCEDLNGNHPAALDLFRRATKLATGDEHRAACMLGVGRVLAMLGRYERALAAFESAQDYQAACNIAEAAKPLVARFRDLRSRSVNAKETEALESFLKSLAKLPRATKVDISDSTDGKPMRASLLNGDFEVGQMRYWNHENGIRWLNSPGYAATAKVTQKQAYRDQYSLHVVGDDLPSDTEREIDKSDASGSTSQTFPIPAQSRCRLSVWVKTKDLEPDSARLEIQVADRPPTMLRVPQGQQDWTELSADFDVGPSADPSLTVAEVELRIVSAGPGEVWYDDIEVSVIPLPENEVVDQ</sequence>
<evidence type="ECO:0000256" key="3">
    <source>
        <dbReference type="ARBA" id="ARBA00022777"/>
    </source>
</evidence>
<gene>
    <name evidence="8" type="primary">pknD_3</name>
    <name evidence="8" type="ORF">LF1_33010</name>
</gene>
<dbReference type="InterPro" id="IPR000719">
    <property type="entry name" value="Prot_kinase_dom"/>
</dbReference>
<dbReference type="InterPro" id="IPR011990">
    <property type="entry name" value="TPR-like_helical_dom_sf"/>
</dbReference>
<keyword evidence="3 8" id="KW-0418">Kinase</keyword>
<keyword evidence="6" id="KW-0812">Transmembrane</keyword>
<dbReference type="GO" id="GO:0004674">
    <property type="term" value="F:protein serine/threonine kinase activity"/>
    <property type="evidence" value="ECO:0007669"/>
    <property type="project" value="UniProtKB-EC"/>
</dbReference>
<evidence type="ECO:0000313" key="8">
    <source>
        <dbReference type="EMBL" id="KAA1260760.1"/>
    </source>
</evidence>
<feature type="region of interest" description="Disordered" evidence="5">
    <location>
        <begin position="269"/>
        <end position="294"/>
    </location>
</feature>
<dbReference type="PROSITE" id="PS50011">
    <property type="entry name" value="PROTEIN_KINASE_DOM"/>
    <property type="match status" value="1"/>
</dbReference>
<keyword evidence="6" id="KW-0472">Membrane</keyword>
<dbReference type="Pfam" id="PF13424">
    <property type="entry name" value="TPR_12"/>
    <property type="match status" value="1"/>
</dbReference>
<evidence type="ECO:0000256" key="4">
    <source>
        <dbReference type="ARBA" id="ARBA00022840"/>
    </source>
</evidence>
<keyword evidence="1 8" id="KW-0808">Transferase</keyword>
<dbReference type="SMART" id="SM00220">
    <property type="entry name" value="S_TKc"/>
    <property type="match status" value="1"/>
</dbReference>